<evidence type="ECO:0000313" key="3">
    <source>
        <dbReference type="Proteomes" id="UP000011648"/>
    </source>
</evidence>
<gene>
    <name evidence="2" type="ORF">C484_14608</name>
</gene>
<organism evidence="2 3">
    <name type="scientific">Natrialba taiwanensis DSM 12281</name>
    <dbReference type="NCBI Taxonomy" id="1230458"/>
    <lineage>
        <taxon>Archaea</taxon>
        <taxon>Methanobacteriati</taxon>
        <taxon>Methanobacteriota</taxon>
        <taxon>Stenosarchaea group</taxon>
        <taxon>Halobacteria</taxon>
        <taxon>Halobacteriales</taxon>
        <taxon>Natrialbaceae</taxon>
        <taxon>Natrialba</taxon>
    </lineage>
</organism>
<reference evidence="2 3" key="1">
    <citation type="journal article" date="2014" name="PLoS Genet.">
        <title>Phylogenetically driven sequencing of extremely halophilic archaea reveals strategies for static and dynamic osmo-response.</title>
        <authorList>
            <person name="Becker E.A."/>
            <person name="Seitzer P.M."/>
            <person name="Tritt A."/>
            <person name="Larsen D."/>
            <person name="Krusor M."/>
            <person name="Yao A.I."/>
            <person name="Wu D."/>
            <person name="Madern D."/>
            <person name="Eisen J.A."/>
            <person name="Darling A.E."/>
            <person name="Facciotti M.T."/>
        </authorList>
    </citation>
    <scope>NUCLEOTIDE SEQUENCE [LARGE SCALE GENOMIC DNA]</scope>
    <source>
        <strain evidence="2 3">DSM 12281</strain>
    </source>
</reference>
<dbReference type="AlphaFoldDB" id="L9ZQP5"/>
<evidence type="ECO:0000313" key="2">
    <source>
        <dbReference type="EMBL" id="ELY88835.1"/>
    </source>
</evidence>
<dbReference type="RefSeq" id="WP_006826601.1">
    <property type="nucleotide sequence ID" value="NZ_AOIL01000050.1"/>
</dbReference>
<dbReference type="STRING" id="1230458.C484_14608"/>
<dbReference type="Pfam" id="PF23443">
    <property type="entry name" value="DUF7126"/>
    <property type="match status" value="1"/>
</dbReference>
<feature type="region of interest" description="Disordered" evidence="1">
    <location>
        <begin position="1"/>
        <end position="29"/>
    </location>
</feature>
<dbReference type="InterPro" id="IPR055550">
    <property type="entry name" value="DUF7126"/>
</dbReference>
<dbReference type="PATRIC" id="fig|1230458.4.peg.2952"/>
<dbReference type="Proteomes" id="UP000011648">
    <property type="component" value="Unassembled WGS sequence"/>
</dbReference>
<evidence type="ECO:0000256" key="1">
    <source>
        <dbReference type="SAM" id="MobiDB-lite"/>
    </source>
</evidence>
<keyword evidence="3" id="KW-1185">Reference proteome</keyword>
<name>L9ZQP5_9EURY</name>
<proteinExistence type="predicted"/>
<comment type="caution">
    <text evidence="2">The sequence shown here is derived from an EMBL/GenBank/DDBJ whole genome shotgun (WGS) entry which is preliminary data.</text>
</comment>
<dbReference type="EMBL" id="AOIL01000050">
    <property type="protein sequence ID" value="ELY88835.1"/>
    <property type="molecule type" value="Genomic_DNA"/>
</dbReference>
<protein>
    <submittedName>
        <fullName evidence="2">CTP/GMP synthase operon protein</fullName>
    </submittedName>
</protein>
<dbReference type="OrthoDB" id="302988at2157"/>
<accession>L9ZQP5</accession>
<sequence length="125" mass="13470">MSDRDTDADTDTDTDPDKGPHAIVAGPDEDGLADALEAEGVTVTRLGGVISRPQLEEAGIVETDLYVLTDIDQATTIPIVYDLTDDLRTVTYARRTVPEFVKGQLDLAIDPRLMSPDVVADELAE</sequence>